<dbReference type="GO" id="GO:0071972">
    <property type="term" value="F:peptidoglycan L,D-transpeptidase activity"/>
    <property type="evidence" value="ECO:0007669"/>
    <property type="project" value="TreeGrafter"/>
</dbReference>
<dbReference type="InterPro" id="IPR005490">
    <property type="entry name" value="LD_TPept_cat_dom"/>
</dbReference>
<evidence type="ECO:0000256" key="4">
    <source>
        <dbReference type="ARBA" id="ARBA00022984"/>
    </source>
</evidence>
<dbReference type="SUPFAM" id="SSF141523">
    <property type="entry name" value="L,D-transpeptidase catalytic domain-like"/>
    <property type="match status" value="1"/>
</dbReference>
<keyword evidence="7" id="KW-0732">Signal</keyword>
<feature type="signal peptide" evidence="7">
    <location>
        <begin position="1"/>
        <end position="32"/>
    </location>
</feature>
<evidence type="ECO:0000256" key="3">
    <source>
        <dbReference type="ARBA" id="ARBA00022960"/>
    </source>
</evidence>
<feature type="chain" id="PRO_5006936599" description="L,D-TPase catalytic domain-containing protein" evidence="7">
    <location>
        <begin position="33"/>
        <end position="231"/>
    </location>
</feature>
<dbReference type="GO" id="GO:0071555">
    <property type="term" value="P:cell wall organization"/>
    <property type="evidence" value="ECO:0007669"/>
    <property type="project" value="UniProtKB-UniRule"/>
</dbReference>
<feature type="domain" description="L,D-TPase catalytic" evidence="8">
    <location>
        <begin position="114"/>
        <end position="225"/>
    </location>
</feature>
<dbReference type="Pfam" id="PF03734">
    <property type="entry name" value="YkuD"/>
    <property type="match status" value="1"/>
</dbReference>
<dbReference type="EMBL" id="LOCL01000084">
    <property type="protein sequence ID" value="KUF12974.1"/>
    <property type="molecule type" value="Genomic_DNA"/>
</dbReference>
<sequence>MGDIRRRGIVALGITALVAPLTVALGSTTAQAASCSAGTGPYQKKVEKFLGRPVDGRQSTADCKAIKAFQTKHSITPNAGYAGAVTWGVMDLMNKQKAAGSNPNKAGKCPVNKGRIACVDLTRQLSWIQDGKTLKYGPVPVRTGRNGYETRTGLKKVYWRDIDHVSSLYHVPMPYSQFFDGGQAFHSVGISVWAPPGSHGCVNMTKTVAKKYWSMLRNGDDVFVYGRKPGT</sequence>
<evidence type="ECO:0000256" key="1">
    <source>
        <dbReference type="ARBA" id="ARBA00004752"/>
    </source>
</evidence>
<reference evidence="9 10" key="1">
    <citation type="submission" date="2015-12" db="EMBL/GenBank/DDBJ databases">
        <title>Draft genome sequence of Streptomyces silvensis ATCC 53525, a producer of novel hormone antagonists.</title>
        <authorList>
            <person name="Johnston C.W."/>
            <person name="Li Y."/>
            <person name="Magarvey N.A."/>
        </authorList>
    </citation>
    <scope>NUCLEOTIDE SEQUENCE [LARGE SCALE GENOMIC DNA]</scope>
    <source>
        <strain evidence="9 10">ATCC 53525</strain>
    </source>
</reference>
<dbReference type="PANTHER" id="PTHR30582">
    <property type="entry name" value="L,D-TRANSPEPTIDASE"/>
    <property type="match status" value="1"/>
</dbReference>
<organism evidence="9 10">
    <name type="scientific">Streptomyces silvensis</name>
    <dbReference type="NCBI Taxonomy" id="1765722"/>
    <lineage>
        <taxon>Bacteria</taxon>
        <taxon>Bacillati</taxon>
        <taxon>Actinomycetota</taxon>
        <taxon>Actinomycetes</taxon>
        <taxon>Kitasatosporales</taxon>
        <taxon>Streptomycetaceae</taxon>
        <taxon>Streptomyces</taxon>
    </lineage>
</organism>
<dbReference type="CDD" id="cd16913">
    <property type="entry name" value="YkuD_like"/>
    <property type="match status" value="1"/>
</dbReference>
<evidence type="ECO:0000256" key="5">
    <source>
        <dbReference type="ARBA" id="ARBA00023316"/>
    </source>
</evidence>
<evidence type="ECO:0000256" key="6">
    <source>
        <dbReference type="PROSITE-ProRule" id="PRU01373"/>
    </source>
</evidence>
<evidence type="ECO:0000256" key="7">
    <source>
        <dbReference type="SAM" id="SignalP"/>
    </source>
</evidence>
<keyword evidence="5 6" id="KW-0961">Cell wall biogenesis/degradation</keyword>
<evidence type="ECO:0000259" key="8">
    <source>
        <dbReference type="PROSITE" id="PS52029"/>
    </source>
</evidence>
<comment type="caution">
    <text evidence="9">The sequence shown here is derived from an EMBL/GenBank/DDBJ whole genome shotgun (WGS) entry which is preliminary data.</text>
</comment>
<name>A0A0W7WQV3_9ACTN</name>
<evidence type="ECO:0000313" key="9">
    <source>
        <dbReference type="EMBL" id="KUF12974.1"/>
    </source>
</evidence>
<keyword evidence="10" id="KW-1185">Reference proteome</keyword>
<accession>A0A0W7WQV3</accession>
<dbReference type="OrthoDB" id="8887048at2"/>
<dbReference type="GO" id="GO:0005576">
    <property type="term" value="C:extracellular region"/>
    <property type="evidence" value="ECO:0007669"/>
    <property type="project" value="TreeGrafter"/>
</dbReference>
<dbReference type="AlphaFoldDB" id="A0A0W7WQV3"/>
<feature type="active site" description="Proton donor/acceptor" evidence="6">
    <location>
        <position position="186"/>
    </location>
</feature>
<evidence type="ECO:0000313" key="10">
    <source>
        <dbReference type="Proteomes" id="UP000054804"/>
    </source>
</evidence>
<dbReference type="PROSITE" id="PS52029">
    <property type="entry name" value="LD_TPASE"/>
    <property type="match status" value="1"/>
</dbReference>
<protein>
    <recommendedName>
        <fullName evidence="8">L,D-TPase catalytic domain-containing protein</fullName>
    </recommendedName>
</protein>
<gene>
    <name evidence="9" type="ORF">AT728_38110</name>
</gene>
<feature type="active site" description="Nucleophile" evidence="6">
    <location>
        <position position="201"/>
    </location>
</feature>
<dbReference type="GO" id="GO:0016740">
    <property type="term" value="F:transferase activity"/>
    <property type="evidence" value="ECO:0007669"/>
    <property type="project" value="UniProtKB-KW"/>
</dbReference>
<dbReference type="Proteomes" id="UP000054804">
    <property type="component" value="Unassembled WGS sequence"/>
</dbReference>
<keyword evidence="3 6" id="KW-0133">Cell shape</keyword>
<dbReference type="GO" id="GO:0018104">
    <property type="term" value="P:peptidoglycan-protein cross-linking"/>
    <property type="evidence" value="ECO:0007669"/>
    <property type="project" value="TreeGrafter"/>
</dbReference>
<dbReference type="Gene3D" id="2.40.440.10">
    <property type="entry name" value="L,D-transpeptidase catalytic domain-like"/>
    <property type="match status" value="1"/>
</dbReference>
<keyword evidence="4 6" id="KW-0573">Peptidoglycan synthesis</keyword>
<keyword evidence="2" id="KW-0808">Transferase</keyword>
<dbReference type="GO" id="GO:0008360">
    <property type="term" value="P:regulation of cell shape"/>
    <property type="evidence" value="ECO:0007669"/>
    <property type="project" value="UniProtKB-UniRule"/>
</dbReference>
<dbReference type="InterPro" id="IPR038063">
    <property type="entry name" value="Transpep_catalytic_dom"/>
</dbReference>
<dbReference type="STRING" id="1765722.AT728_38110"/>
<evidence type="ECO:0000256" key="2">
    <source>
        <dbReference type="ARBA" id="ARBA00022679"/>
    </source>
</evidence>
<dbReference type="PANTHER" id="PTHR30582:SF33">
    <property type="entry name" value="EXPORTED PROTEIN"/>
    <property type="match status" value="1"/>
</dbReference>
<dbReference type="InterPro" id="IPR050979">
    <property type="entry name" value="LD-transpeptidase"/>
</dbReference>
<dbReference type="RefSeq" id="WP_058852838.1">
    <property type="nucleotide sequence ID" value="NZ_LOCL01000084.1"/>
</dbReference>
<dbReference type="UniPathway" id="UPA00219"/>
<proteinExistence type="predicted"/>
<comment type="pathway">
    <text evidence="1 6">Cell wall biogenesis; peptidoglycan biosynthesis.</text>
</comment>